<comment type="caution">
    <text evidence="1">The sequence shown here is derived from an EMBL/GenBank/DDBJ whole genome shotgun (WGS) entry which is preliminary data.</text>
</comment>
<proteinExistence type="predicted"/>
<dbReference type="OrthoDB" id="9790826at2"/>
<dbReference type="EMBL" id="VNHX01000023">
    <property type="protein sequence ID" value="TYP90930.1"/>
    <property type="molecule type" value="Genomic_DNA"/>
</dbReference>
<evidence type="ECO:0000313" key="1">
    <source>
        <dbReference type="EMBL" id="TYP90930.1"/>
    </source>
</evidence>
<evidence type="ECO:0000313" key="2">
    <source>
        <dbReference type="Proteomes" id="UP000325105"/>
    </source>
</evidence>
<name>A0A5S5D4P5_9SPHI</name>
<reference evidence="1 2" key="1">
    <citation type="submission" date="2019-07" db="EMBL/GenBank/DDBJ databases">
        <title>Genomic Encyclopedia of Archaeal and Bacterial Type Strains, Phase II (KMG-II): from individual species to whole genera.</title>
        <authorList>
            <person name="Goeker M."/>
        </authorList>
    </citation>
    <scope>NUCLEOTIDE SEQUENCE [LARGE SCALE GENOMIC DNA]</scope>
    <source>
        <strain evidence="1 2">DSM 18850</strain>
    </source>
</reference>
<dbReference type="Gene3D" id="3.20.160.10">
    <property type="entry name" value="vpa0580 domain like"/>
    <property type="match status" value="1"/>
</dbReference>
<dbReference type="AlphaFoldDB" id="A0A5S5D4P5"/>
<sequence>MEELNITGLLADLSANKIKFSDVLLFIERYYEYTPAAFKNGSLENAAHENQGSAKIFSLAHQNGLSTEDTLSLFAEHYEAVRADPAGSSHQNIRQFSKTGWEGISFDGQVLKRR</sequence>
<keyword evidence="2" id="KW-1185">Reference proteome</keyword>
<dbReference type="Proteomes" id="UP000325105">
    <property type="component" value="Unassembled WGS sequence"/>
</dbReference>
<gene>
    <name evidence="1" type="ORF">BC792_12328</name>
</gene>
<dbReference type="RefSeq" id="WP_148909807.1">
    <property type="nucleotide sequence ID" value="NZ_VNHX01000023.1"/>
</dbReference>
<dbReference type="Pfam" id="PF08888">
    <property type="entry name" value="HopJ"/>
    <property type="match status" value="1"/>
</dbReference>
<accession>A0A5S5D4P5</accession>
<organism evidence="1 2">
    <name type="scientific">Sphingobacterium allocomposti</name>
    <dbReference type="NCBI Taxonomy" id="415956"/>
    <lineage>
        <taxon>Bacteria</taxon>
        <taxon>Pseudomonadati</taxon>
        <taxon>Bacteroidota</taxon>
        <taxon>Sphingobacteriia</taxon>
        <taxon>Sphingobacteriales</taxon>
        <taxon>Sphingobacteriaceae</taxon>
        <taxon>Sphingobacterium</taxon>
    </lineage>
</organism>
<dbReference type="InterPro" id="IPR038604">
    <property type="entry name" value="HopJ_sf"/>
</dbReference>
<protein>
    <submittedName>
        <fullName evidence="1">HopJ type III effector protein</fullName>
    </submittedName>
</protein>
<dbReference type="InterPro" id="IPR014984">
    <property type="entry name" value="HopJ"/>
</dbReference>